<protein>
    <recommendedName>
        <fullName evidence="3">Mos1 transposase HTH domain-containing protein</fullName>
    </recommendedName>
</protein>
<proteinExistence type="predicted"/>
<comment type="caution">
    <text evidence="1">The sequence shown here is derived from an EMBL/GenBank/DDBJ whole genome shotgun (WGS) entry which is preliminary data.</text>
</comment>
<gene>
    <name evidence="1" type="ORF">NQ318_015686</name>
</gene>
<accession>A0AAV8YHI6</accession>
<sequence length="134" mass="15362">MLSVHVDIDGATVFEWFKRFKRDVKRSKTIRAAADGPQRQRQTKTLKKFVLTALRERVEYEDEDSICGDSEFVKFHQECTAVLLACKIRHYCAGTSTILTRPCPIAFTSDQTIQNSIPYCISSRLRCKEAEDPV</sequence>
<name>A0AAV8YHI6_9CUCU</name>
<dbReference type="EMBL" id="JAPWTK010000098">
    <property type="protein sequence ID" value="KAJ8950553.1"/>
    <property type="molecule type" value="Genomic_DNA"/>
</dbReference>
<evidence type="ECO:0000313" key="2">
    <source>
        <dbReference type="Proteomes" id="UP001162162"/>
    </source>
</evidence>
<dbReference type="AlphaFoldDB" id="A0AAV8YHI6"/>
<reference evidence="1" key="1">
    <citation type="journal article" date="2023" name="Insect Mol. Biol.">
        <title>Genome sequencing provides insights into the evolution of gene families encoding plant cell wall-degrading enzymes in longhorned beetles.</title>
        <authorList>
            <person name="Shin N.R."/>
            <person name="Okamura Y."/>
            <person name="Kirsch R."/>
            <person name="Pauchet Y."/>
        </authorList>
    </citation>
    <scope>NUCLEOTIDE SEQUENCE</scope>
    <source>
        <strain evidence="1">AMC_N1</strain>
    </source>
</reference>
<keyword evidence="2" id="KW-1185">Reference proteome</keyword>
<evidence type="ECO:0000313" key="1">
    <source>
        <dbReference type="EMBL" id="KAJ8950553.1"/>
    </source>
</evidence>
<evidence type="ECO:0008006" key="3">
    <source>
        <dbReference type="Google" id="ProtNLM"/>
    </source>
</evidence>
<organism evidence="1 2">
    <name type="scientific">Aromia moschata</name>
    <dbReference type="NCBI Taxonomy" id="1265417"/>
    <lineage>
        <taxon>Eukaryota</taxon>
        <taxon>Metazoa</taxon>
        <taxon>Ecdysozoa</taxon>
        <taxon>Arthropoda</taxon>
        <taxon>Hexapoda</taxon>
        <taxon>Insecta</taxon>
        <taxon>Pterygota</taxon>
        <taxon>Neoptera</taxon>
        <taxon>Endopterygota</taxon>
        <taxon>Coleoptera</taxon>
        <taxon>Polyphaga</taxon>
        <taxon>Cucujiformia</taxon>
        <taxon>Chrysomeloidea</taxon>
        <taxon>Cerambycidae</taxon>
        <taxon>Cerambycinae</taxon>
        <taxon>Callichromatini</taxon>
        <taxon>Aromia</taxon>
    </lineage>
</organism>
<dbReference type="Proteomes" id="UP001162162">
    <property type="component" value="Unassembled WGS sequence"/>
</dbReference>